<evidence type="ECO:0000313" key="7">
    <source>
        <dbReference type="EMBL" id="PAP74226.1"/>
    </source>
</evidence>
<keyword evidence="8" id="KW-1185">Reference proteome</keyword>
<dbReference type="InterPro" id="IPR004603">
    <property type="entry name" value="DNA_mismatch_endonuc_vsr"/>
</dbReference>
<evidence type="ECO:0000313" key="8">
    <source>
        <dbReference type="Proteomes" id="UP000216339"/>
    </source>
</evidence>
<reference evidence="7 8" key="1">
    <citation type="submission" date="2016-11" db="EMBL/GenBank/DDBJ databases">
        <title>Study of marine rhodopsin-containing bacteria.</title>
        <authorList>
            <person name="Yoshizawa S."/>
            <person name="Kumagai Y."/>
            <person name="Kogure K."/>
        </authorList>
    </citation>
    <scope>NUCLEOTIDE SEQUENCE [LARGE SCALE GENOMIC DNA]</scope>
    <source>
        <strain evidence="7 8">SAORIC-28</strain>
    </source>
</reference>
<gene>
    <name evidence="7" type="ORF">BSZ37_21130</name>
</gene>
<keyword evidence="4" id="KW-0378">Hydrolase</keyword>
<keyword evidence="1" id="KW-0540">Nuclease</keyword>
<evidence type="ECO:0000256" key="1">
    <source>
        <dbReference type="ARBA" id="ARBA00022722"/>
    </source>
</evidence>
<dbReference type="SUPFAM" id="SSF52980">
    <property type="entry name" value="Restriction endonuclease-like"/>
    <property type="match status" value="1"/>
</dbReference>
<comment type="caution">
    <text evidence="7">The sequence shown here is derived from an EMBL/GenBank/DDBJ whole genome shotgun (WGS) entry which is preliminary data.</text>
</comment>
<dbReference type="PIRSF" id="PIRSF018267">
    <property type="entry name" value="VSR_endonuc"/>
    <property type="match status" value="1"/>
</dbReference>
<keyword evidence="2 7" id="KW-0255">Endonuclease</keyword>
<evidence type="ECO:0000256" key="5">
    <source>
        <dbReference type="ARBA" id="ARBA00023204"/>
    </source>
</evidence>
<proteinExistence type="inferred from homology"/>
<dbReference type="OrthoDB" id="9801520at2"/>
<dbReference type="InterPro" id="IPR011335">
    <property type="entry name" value="Restrct_endonuc-II-like"/>
</dbReference>
<dbReference type="Pfam" id="PF03852">
    <property type="entry name" value="Vsr"/>
    <property type="match status" value="1"/>
</dbReference>
<evidence type="ECO:0000256" key="2">
    <source>
        <dbReference type="ARBA" id="ARBA00022759"/>
    </source>
</evidence>
<organism evidence="7 8">
    <name type="scientific">Rubrivirga marina</name>
    <dbReference type="NCBI Taxonomy" id="1196024"/>
    <lineage>
        <taxon>Bacteria</taxon>
        <taxon>Pseudomonadati</taxon>
        <taxon>Rhodothermota</taxon>
        <taxon>Rhodothermia</taxon>
        <taxon>Rhodothermales</taxon>
        <taxon>Rubricoccaceae</taxon>
        <taxon>Rubrivirga</taxon>
    </lineage>
</organism>
<dbReference type="GO" id="GO:0004519">
    <property type="term" value="F:endonuclease activity"/>
    <property type="evidence" value="ECO:0007669"/>
    <property type="project" value="UniProtKB-KW"/>
</dbReference>
<dbReference type="AlphaFoldDB" id="A0A271ISK9"/>
<evidence type="ECO:0000256" key="6">
    <source>
        <dbReference type="ARBA" id="ARBA00029466"/>
    </source>
</evidence>
<dbReference type="Gene3D" id="3.40.960.10">
    <property type="entry name" value="VSR Endonuclease"/>
    <property type="match status" value="1"/>
</dbReference>
<evidence type="ECO:0000256" key="4">
    <source>
        <dbReference type="ARBA" id="ARBA00022801"/>
    </source>
</evidence>
<name>A0A271ISK9_9BACT</name>
<keyword evidence="5" id="KW-0234">DNA repair</keyword>
<accession>A0A271ISK9</accession>
<protein>
    <submittedName>
        <fullName evidence="7">Very short patch repair endonuclease</fullName>
    </submittedName>
</protein>
<dbReference type="EMBL" id="MQWD01000010">
    <property type="protein sequence ID" value="PAP74226.1"/>
    <property type="molecule type" value="Genomic_DNA"/>
</dbReference>
<dbReference type="Proteomes" id="UP000216339">
    <property type="component" value="Unassembled WGS sequence"/>
</dbReference>
<evidence type="ECO:0000256" key="3">
    <source>
        <dbReference type="ARBA" id="ARBA00022763"/>
    </source>
</evidence>
<sequence length="122" mass="14266">MSRVGSKDTGPEMRVRQTAHALGYRYRLHARDLPGSPDLVFRGRRKVIFVHGCYWHRHPGCKRASMPSTRREYWQAKFDRNVARDADAETALREAGWDVLVVWECETKDSHGLKDRLRRFLG</sequence>
<dbReference type="GO" id="GO:0006298">
    <property type="term" value="P:mismatch repair"/>
    <property type="evidence" value="ECO:0007669"/>
    <property type="project" value="InterPro"/>
</dbReference>
<dbReference type="CDD" id="cd00221">
    <property type="entry name" value="Vsr"/>
    <property type="match status" value="1"/>
</dbReference>
<keyword evidence="3" id="KW-0227">DNA damage</keyword>
<dbReference type="GO" id="GO:0016787">
    <property type="term" value="F:hydrolase activity"/>
    <property type="evidence" value="ECO:0007669"/>
    <property type="project" value="UniProtKB-KW"/>
</dbReference>
<comment type="similarity">
    <text evidence="6">Belongs to the Vsr family.</text>
</comment>
<dbReference type="NCBIfam" id="TIGR00632">
    <property type="entry name" value="vsr"/>
    <property type="match status" value="1"/>
</dbReference>